<dbReference type="InterPro" id="IPR016181">
    <property type="entry name" value="Acyl_CoA_acyltransferase"/>
</dbReference>
<organism evidence="2 3">
    <name type="scientific">Actinomadura namibiensis</name>
    <dbReference type="NCBI Taxonomy" id="182080"/>
    <lineage>
        <taxon>Bacteria</taxon>
        <taxon>Bacillati</taxon>
        <taxon>Actinomycetota</taxon>
        <taxon>Actinomycetes</taxon>
        <taxon>Streptosporangiales</taxon>
        <taxon>Thermomonosporaceae</taxon>
        <taxon>Actinomadura</taxon>
    </lineage>
</organism>
<name>A0A7W3LXH7_ACTNM</name>
<dbReference type="Pfam" id="PF13302">
    <property type="entry name" value="Acetyltransf_3"/>
    <property type="match status" value="1"/>
</dbReference>
<dbReference type="PANTHER" id="PTHR43792">
    <property type="entry name" value="GNAT FAMILY, PUTATIVE (AFU_ORTHOLOGUE AFUA_3G00765)-RELATED-RELATED"/>
    <property type="match status" value="1"/>
</dbReference>
<dbReference type="PANTHER" id="PTHR43792:SF1">
    <property type="entry name" value="N-ACETYLTRANSFERASE DOMAIN-CONTAINING PROTEIN"/>
    <property type="match status" value="1"/>
</dbReference>
<keyword evidence="3" id="KW-1185">Reference proteome</keyword>
<dbReference type="InterPro" id="IPR000182">
    <property type="entry name" value="GNAT_dom"/>
</dbReference>
<sequence length="189" mass="21942">MLRPRYPLETERLLLRPFATGDLEELHAYQSLPEVARFLYWEPRTVEESRVFLQQKMAATALEKEGDWLVLAVEQRATGALIGEVNLQWRSQQHRQGEIGYIFNPAYHGRGFATEAAGMVLRLGFELMDLHRVCGRLDGRNEASARVLERLGMRREAHLVENEFVKGEWCDEVVYAMLRREWDALRDPG</sequence>
<dbReference type="AlphaFoldDB" id="A0A7W3LXH7"/>
<dbReference type="Gene3D" id="3.40.630.30">
    <property type="match status" value="1"/>
</dbReference>
<proteinExistence type="predicted"/>
<dbReference type="PROSITE" id="PS51186">
    <property type="entry name" value="GNAT"/>
    <property type="match status" value="1"/>
</dbReference>
<accession>A0A7W3LXH7</accession>
<keyword evidence="2" id="KW-0808">Transferase</keyword>
<dbReference type="RefSeq" id="WP_182847953.1">
    <property type="nucleotide sequence ID" value="NZ_BAAALP010000080.1"/>
</dbReference>
<reference evidence="2 3" key="1">
    <citation type="submission" date="2020-08" db="EMBL/GenBank/DDBJ databases">
        <title>Genomic Encyclopedia of Type Strains, Phase IV (KMG-IV): sequencing the most valuable type-strain genomes for metagenomic binning, comparative biology and taxonomic classification.</title>
        <authorList>
            <person name="Goeker M."/>
        </authorList>
    </citation>
    <scope>NUCLEOTIDE SEQUENCE [LARGE SCALE GENOMIC DNA]</scope>
    <source>
        <strain evidence="2 3">DSM 44197</strain>
    </source>
</reference>
<evidence type="ECO:0000259" key="1">
    <source>
        <dbReference type="PROSITE" id="PS51186"/>
    </source>
</evidence>
<gene>
    <name evidence="2" type="ORF">HNR61_007677</name>
</gene>
<dbReference type="InterPro" id="IPR051531">
    <property type="entry name" value="N-acetyltransferase"/>
</dbReference>
<dbReference type="GO" id="GO:0016747">
    <property type="term" value="F:acyltransferase activity, transferring groups other than amino-acyl groups"/>
    <property type="evidence" value="ECO:0007669"/>
    <property type="project" value="InterPro"/>
</dbReference>
<dbReference type="Proteomes" id="UP000572680">
    <property type="component" value="Unassembled WGS sequence"/>
</dbReference>
<dbReference type="EMBL" id="JACJIA010000014">
    <property type="protein sequence ID" value="MBA8955995.1"/>
    <property type="molecule type" value="Genomic_DNA"/>
</dbReference>
<evidence type="ECO:0000313" key="2">
    <source>
        <dbReference type="EMBL" id="MBA8955995.1"/>
    </source>
</evidence>
<protein>
    <submittedName>
        <fullName evidence="2">RimJ/RimL family protein N-acetyltransferase</fullName>
    </submittedName>
</protein>
<feature type="domain" description="N-acetyltransferase" evidence="1">
    <location>
        <begin position="13"/>
        <end position="180"/>
    </location>
</feature>
<comment type="caution">
    <text evidence="2">The sequence shown here is derived from an EMBL/GenBank/DDBJ whole genome shotgun (WGS) entry which is preliminary data.</text>
</comment>
<evidence type="ECO:0000313" key="3">
    <source>
        <dbReference type="Proteomes" id="UP000572680"/>
    </source>
</evidence>
<dbReference type="SUPFAM" id="SSF55729">
    <property type="entry name" value="Acyl-CoA N-acyltransferases (Nat)"/>
    <property type="match status" value="1"/>
</dbReference>